<keyword evidence="3 6" id="KW-1133">Transmembrane helix</keyword>
<dbReference type="PANTHER" id="PTHR47767:SF1">
    <property type="entry name" value="ADHESION G PROTEIN-COUPLED RECEPTOR G7"/>
    <property type="match status" value="1"/>
</dbReference>
<dbReference type="Gene3D" id="2.60.220.50">
    <property type="match status" value="1"/>
</dbReference>
<sequence length="1410" mass="159611">MNVPATEFLELTLTCDFYKKSSGEKISSKDMGIFWKKDGVYLGITSRTIQPSSLKVTTQHRLLPANQTHKDMMPLRQGTYSCETWSRLGTDTSKSNEILLTLSEWDTFILTVVTNDSTADPVRRLNNSRHIYESESHALNRSLYDLIGIERLSSSRSLRMSYKFHLYYIKSGDDDHVLGGIMTRLNNRLRKHFLVGSSLKLATTCTPFGNINTWPSSQAGAVHPERMQCQSGEGWPTPWKCVPDFNQGARLTLNHCDPCPRGYTNVMSDLCVAVVESASWSRAFGKAYVTGKEHDIVGAEFEITNKSEFYDSIKKILHDNTGQTSSWVSLKRMNKFGPLVSMQPTRFGEDHITNLSWAPGHPILRKECTGVDVVSKKFFSHSCSESLPYLTVVNIKELIDGLASQRTAEELGLVTRSSRCNRLHGHAFASAYDTDDFTCIIKLNVTPSSYEDAQMKCKTIGALPQPAIGFMNWIYKKLQIDYNIQFLYVLYEDSTYRDDGLNLSSSFNGAPGLLCETRELMKQRQQLTLSLSREDRPVVTFANIRDLKNGSLRCYANGFRTPVNFSAEQGVATIQVSKFAEYGYFNCYVLTENPTRLIKSNTILKPYPRNESAFAVVVNILVPYEAVKDDNTFVVEPRHDSCLAQILRQDLKLNMSISQKFFGPGEFSAENFEHVHLIIGNSSQHFMKDHSDLFKLLLKITNGHQNCSVVEVRPTTGCPKHVYLESISGQNLSFKETMNSGEFIPVEICVDKRGGPVTRTCLGDFIEGYFWSDDLSGDCTGSPSTITRQLNDIRNNITPYTIANLSDLTRNSSEIQPVDVYLITLALQRVAHHRPQNSSYPEELGLEDLVSTVNNVLTAPLKIFQGLHETLNATNILLESLEELTFRALGDNVGDYKFAESIGPSVSAASFALFHNSSIIGYMKGDGNKSETGVLRSSSNTSTDYGVEVKIILPDNLTSRVVNELGTDSVQLAFLVYRDDKLFVEEKYPDFNYTINSYVMQASFKNHPVINLEHPVEISFKPLYGRKDTVCVFWDFEKNERKGGWSQDGCIKSNESGSLITCSCNHLTSFALLINYENKTPNEKHAIILSYITTVGVKFSIFGLLMVFLTFILFQEWRKKLTNKILINLATAVFFSMVIFLAGINQTQDLTLCRFVAVSLHYFILASFGWMLVEGIHHYLVFVKVFDTYIPKFIWKASICAWGLPFIPILGLLVYDSALYDSRDQYSTGTLICWISPLGFRYAFLPPLVLILAINLVLYIRIINGTACKRPKLQSNKSDTNLKLNQLSMAITVFFLLGFTWIFGLLTITGKGEVFAYFFTIFNTLQGFFIFVFHVCQIGSVRRQWSTYFDVVTCDIPFPFHIFDRCHRQFLLPIADRRHRQFHLPIADRRHRQFPLYIFVSRHPVTLAAS</sequence>
<dbReference type="PANTHER" id="PTHR47767">
    <property type="entry name" value="ADHESION G PROTEIN-COUPLED RECEPTOR G7"/>
    <property type="match status" value="1"/>
</dbReference>
<dbReference type="Pfam" id="PF00002">
    <property type="entry name" value="7tm_2"/>
    <property type="match status" value="1"/>
</dbReference>
<evidence type="ECO:0000256" key="2">
    <source>
        <dbReference type="ARBA" id="ARBA00022692"/>
    </source>
</evidence>
<dbReference type="RefSeq" id="XP_018015737.1">
    <property type="nucleotide sequence ID" value="XM_018160248.2"/>
</dbReference>
<dbReference type="OrthoDB" id="10037534at2759"/>
<dbReference type="InterPro" id="IPR017981">
    <property type="entry name" value="GPCR_2-like_7TM"/>
</dbReference>
<evidence type="ECO:0000259" key="8">
    <source>
        <dbReference type="PROSITE" id="PS50261"/>
    </source>
</evidence>
<dbReference type="PROSITE" id="PS50835">
    <property type="entry name" value="IG_LIKE"/>
    <property type="match status" value="1"/>
</dbReference>
<dbReference type="KEGG" id="hazt:108672554"/>
<dbReference type="GO" id="GO:0016020">
    <property type="term" value="C:membrane"/>
    <property type="evidence" value="ECO:0007669"/>
    <property type="project" value="UniProtKB-SubCell"/>
</dbReference>
<feature type="domain" description="G-protein coupled receptors family 2 profile 2" evidence="8">
    <location>
        <begin position="1089"/>
        <end position="1338"/>
    </location>
</feature>
<dbReference type="GO" id="GO:0004930">
    <property type="term" value="F:G protein-coupled receptor activity"/>
    <property type="evidence" value="ECO:0007669"/>
    <property type="project" value="InterPro"/>
</dbReference>
<dbReference type="Proteomes" id="UP000694843">
    <property type="component" value="Unplaced"/>
</dbReference>
<evidence type="ECO:0000256" key="1">
    <source>
        <dbReference type="ARBA" id="ARBA00004141"/>
    </source>
</evidence>
<accession>A0A8B7NPU7</accession>
<gene>
    <name evidence="11" type="primary">LOC108672554</name>
</gene>
<dbReference type="GO" id="GO:0007166">
    <property type="term" value="P:cell surface receptor signaling pathway"/>
    <property type="evidence" value="ECO:0007669"/>
    <property type="project" value="InterPro"/>
</dbReference>
<dbReference type="InterPro" id="IPR007110">
    <property type="entry name" value="Ig-like_dom"/>
</dbReference>
<dbReference type="CDD" id="cd15040">
    <property type="entry name" value="7tmB2_Adhesion"/>
    <property type="match status" value="1"/>
</dbReference>
<evidence type="ECO:0000259" key="9">
    <source>
        <dbReference type="PROSITE" id="PS50835"/>
    </source>
</evidence>
<protein>
    <submittedName>
        <fullName evidence="11">Uncharacterized protein LOC108672554</fullName>
    </submittedName>
</protein>
<feature type="transmembrane region" description="Helical" evidence="6">
    <location>
        <begin position="1284"/>
        <end position="1308"/>
    </location>
</feature>
<evidence type="ECO:0000256" key="4">
    <source>
        <dbReference type="ARBA" id="ARBA00023136"/>
    </source>
</evidence>
<evidence type="ECO:0000256" key="5">
    <source>
        <dbReference type="ARBA" id="ARBA00023157"/>
    </source>
</evidence>
<feature type="transmembrane region" description="Helical" evidence="6">
    <location>
        <begin position="1314"/>
        <end position="1336"/>
    </location>
</feature>
<feature type="transmembrane region" description="Helical" evidence="6">
    <location>
        <begin position="1155"/>
        <end position="1173"/>
    </location>
</feature>
<dbReference type="InterPro" id="IPR057244">
    <property type="entry name" value="GAIN_B"/>
</dbReference>
<comment type="subcellular location">
    <subcellularLocation>
        <location evidence="1">Membrane</location>
        <topology evidence="1">Multi-pass membrane protein</topology>
    </subcellularLocation>
</comment>
<feature type="transmembrane region" description="Helical" evidence="6">
    <location>
        <begin position="1088"/>
        <end position="1113"/>
    </location>
</feature>
<feature type="transmembrane region" description="Helical" evidence="6">
    <location>
        <begin position="1244"/>
        <end position="1263"/>
    </location>
</feature>
<evidence type="ECO:0000256" key="6">
    <source>
        <dbReference type="SAM" id="Phobius"/>
    </source>
</evidence>
<dbReference type="Gene3D" id="1.20.1070.10">
    <property type="entry name" value="Rhodopsin 7-helix transmembrane proteins"/>
    <property type="match status" value="1"/>
</dbReference>
<name>A0A8B7NPU7_HYAAZ</name>
<keyword evidence="2 6" id="KW-0812">Transmembrane</keyword>
<keyword evidence="5" id="KW-1015">Disulfide bond</keyword>
<dbReference type="InterPro" id="IPR053066">
    <property type="entry name" value="ADGR_G7"/>
</dbReference>
<evidence type="ECO:0000313" key="11">
    <source>
        <dbReference type="RefSeq" id="XP_018015737.1"/>
    </source>
</evidence>
<dbReference type="InterPro" id="IPR000832">
    <property type="entry name" value="GPCR_2_secretin-like"/>
</dbReference>
<feature type="domain" description="Ig-like" evidence="9">
    <location>
        <begin position="1"/>
        <end position="101"/>
    </location>
</feature>
<dbReference type="PRINTS" id="PR00249">
    <property type="entry name" value="GPCRSECRETIN"/>
</dbReference>
<feature type="domain" description="GAIN-B" evidence="7">
    <location>
        <begin position="926"/>
        <end position="1080"/>
    </location>
</feature>
<reference evidence="11" key="1">
    <citation type="submission" date="2025-08" db="UniProtKB">
        <authorList>
            <consortium name="RefSeq"/>
        </authorList>
    </citation>
    <scope>IDENTIFICATION</scope>
    <source>
        <tissue evidence="11">Whole organism</tissue>
    </source>
</reference>
<dbReference type="SUPFAM" id="SSF81321">
    <property type="entry name" value="Family A G protein-coupled receptor-like"/>
    <property type="match status" value="1"/>
</dbReference>
<dbReference type="GeneID" id="108672554"/>
<evidence type="ECO:0000313" key="10">
    <source>
        <dbReference type="Proteomes" id="UP000694843"/>
    </source>
</evidence>
<feature type="transmembrane region" description="Helical" evidence="6">
    <location>
        <begin position="1125"/>
        <end position="1143"/>
    </location>
</feature>
<dbReference type="InterPro" id="IPR000203">
    <property type="entry name" value="GPS"/>
</dbReference>
<evidence type="ECO:0000259" key="7">
    <source>
        <dbReference type="PROSITE" id="PS50221"/>
    </source>
</evidence>
<proteinExistence type="predicted"/>
<organism evidence="10 11">
    <name type="scientific">Hyalella azteca</name>
    <name type="common">Amphipod</name>
    <dbReference type="NCBI Taxonomy" id="294128"/>
    <lineage>
        <taxon>Eukaryota</taxon>
        <taxon>Metazoa</taxon>
        <taxon>Ecdysozoa</taxon>
        <taxon>Arthropoda</taxon>
        <taxon>Crustacea</taxon>
        <taxon>Multicrustacea</taxon>
        <taxon>Malacostraca</taxon>
        <taxon>Eumalacostraca</taxon>
        <taxon>Peracarida</taxon>
        <taxon>Amphipoda</taxon>
        <taxon>Senticaudata</taxon>
        <taxon>Talitrida</taxon>
        <taxon>Talitroidea</taxon>
        <taxon>Hyalellidae</taxon>
        <taxon>Hyalella</taxon>
    </lineage>
</organism>
<evidence type="ECO:0000256" key="3">
    <source>
        <dbReference type="ARBA" id="ARBA00022989"/>
    </source>
</evidence>
<feature type="transmembrane region" description="Helical" evidence="6">
    <location>
        <begin position="1193"/>
        <end position="1215"/>
    </location>
</feature>
<dbReference type="SMART" id="SM00303">
    <property type="entry name" value="GPS"/>
    <property type="match status" value="1"/>
</dbReference>
<dbReference type="PROSITE" id="PS50261">
    <property type="entry name" value="G_PROTEIN_RECEP_F2_4"/>
    <property type="match status" value="1"/>
</dbReference>
<dbReference type="PROSITE" id="PS50221">
    <property type="entry name" value="GAIN_B"/>
    <property type="match status" value="1"/>
</dbReference>
<dbReference type="Pfam" id="PF01825">
    <property type="entry name" value="GPS"/>
    <property type="match status" value="1"/>
</dbReference>
<keyword evidence="4 6" id="KW-0472">Membrane</keyword>
<keyword evidence="10" id="KW-1185">Reference proteome</keyword>
<dbReference type="InterPro" id="IPR046338">
    <property type="entry name" value="GAIN_dom_sf"/>
</dbReference>